<feature type="signal peptide" evidence="2">
    <location>
        <begin position="1"/>
        <end position="19"/>
    </location>
</feature>
<protein>
    <submittedName>
        <fullName evidence="3">Uncharacterized protein</fullName>
    </submittedName>
</protein>
<proteinExistence type="predicted"/>
<accession>A0A0C9UNV1</accession>
<dbReference type="Proteomes" id="UP000054279">
    <property type="component" value="Unassembled WGS sequence"/>
</dbReference>
<name>A0A0C9UNV1_SPHS4</name>
<evidence type="ECO:0000256" key="2">
    <source>
        <dbReference type="SAM" id="SignalP"/>
    </source>
</evidence>
<feature type="chain" id="PRO_5002204274" evidence="2">
    <location>
        <begin position="20"/>
        <end position="121"/>
    </location>
</feature>
<keyword evidence="4" id="KW-1185">Reference proteome</keyword>
<evidence type="ECO:0000256" key="1">
    <source>
        <dbReference type="SAM" id="MobiDB-lite"/>
    </source>
</evidence>
<reference evidence="3 4" key="1">
    <citation type="submission" date="2014-06" db="EMBL/GenBank/DDBJ databases">
        <title>Evolutionary Origins and Diversification of the Mycorrhizal Mutualists.</title>
        <authorList>
            <consortium name="DOE Joint Genome Institute"/>
            <consortium name="Mycorrhizal Genomics Consortium"/>
            <person name="Kohler A."/>
            <person name="Kuo A."/>
            <person name="Nagy L.G."/>
            <person name="Floudas D."/>
            <person name="Copeland A."/>
            <person name="Barry K.W."/>
            <person name="Cichocki N."/>
            <person name="Veneault-Fourrey C."/>
            <person name="LaButti K."/>
            <person name="Lindquist E.A."/>
            <person name="Lipzen A."/>
            <person name="Lundell T."/>
            <person name="Morin E."/>
            <person name="Murat C."/>
            <person name="Riley R."/>
            <person name="Ohm R."/>
            <person name="Sun H."/>
            <person name="Tunlid A."/>
            <person name="Henrissat B."/>
            <person name="Grigoriev I.V."/>
            <person name="Hibbett D.S."/>
            <person name="Martin F."/>
        </authorList>
    </citation>
    <scope>NUCLEOTIDE SEQUENCE [LARGE SCALE GENOMIC DNA]</scope>
    <source>
        <strain evidence="3 4">SS14</strain>
    </source>
</reference>
<dbReference type="EMBL" id="KN837177">
    <property type="protein sequence ID" value="KIJ36489.1"/>
    <property type="molecule type" value="Genomic_DNA"/>
</dbReference>
<dbReference type="HOGENOM" id="CLU_2039526_0_0_1"/>
<keyword evidence="2" id="KW-0732">Signal</keyword>
<gene>
    <name evidence="3" type="ORF">M422DRAFT_69694</name>
</gene>
<feature type="region of interest" description="Disordered" evidence="1">
    <location>
        <begin position="65"/>
        <end position="85"/>
    </location>
</feature>
<evidence type="ECO:0000313" key="4">
    <source>
        <dbReference type="Proteomes" id="UP000054279"/>
    </source>
</evidence>
<dbReference type="AlphaFoldDB" id="A0A0C9UNV1"/>
<evidence type="ECO:0000313" key="3">
    <source>
        <dbReference type="EMBL" id="KIJ36489.1"/>
    </source>
</evidence>
<sequence>MRLIYTIIAFANLALLVLGVPTGNHVSNLKREGSFLNRFGALHTSSSFNNPGFVALKLKEFLSKTDSDNPGVQPIPAHRREESIHARNFRRGEIYTSKDDSNDNSKRGGFFSWLFGNSRKY</sequence>
<organism evidence="3 4">
    <name type="scientific">Sphaerobolus stellatus (strain SS14)</name>
    <dbReference type="NCBI Taxonomy" id="990650"/>
    <lineage>
        <taxon>Eukaryota</taxon>
        <taxon>Fungi</taxon>
        <taxon>Dikarya</taxon>
        <taxon>Basidiomycota</taxon>
        <taxon>Agaricomycotina</taxon>
        <taxon>Agaricomycetes</taxon>
        <taxon>Phallomycetidae</taxon>
        <taxon>Geastrales</taxon>
        <taxon>Sphaerobolaceae</taxon>
        <taxon>Sphaerobolus</taxon>
    </lineage>
</organism>